<protein>
    <submittedName>
        <fullName evidence="2">Uncharacterized protein</fullName>
    </submittedName>
</protein>
<evidence type="ECO:0000256" key="1">
    <source>
        <dbReference type="SAM" id="SignalP"/>
    </source>
</evidence>
<reference evidence="2" key="1">
    <citation type="submission" date="2021-01" db="EMBL/GenBank/DDBJ databases">
        <title>Whole genome shotgun sequence of Sphaerisporangium rufum NBRC 109079.</title>
        <authorList>
            <person name="Komaki H."/>
            <person name="Tamura T."/>
        </authorList>
    </citation>
    <scope>NUCLEOTIDE SEQUENCE</scope>
    <source>
        <strain evidence="2">NBRC 109079</strain>
    </source>
</reference>
<evidence type="ECO:0000313" key="2">
    <source>
        <dbReference type="EMBL" id="GII75806.1"/>
    </source>
</evidence>
<keyword evidence="3" id="KW-1185">Reference proteome</keyword>
<dbReference type="RefSeq" id="WP_203982452.1">
    <property type="nucleotide sequence ID" value="NZ_BOOU01000012.1"/>
</dbReference>
<gene>
    <name evidence="2" type="ORF">Sru01_07880</name>
</gene>
<keyword evidence="1" id="KW-0732">Signal</keyword>
<dbReference type="EMBL" id="BOOU01000012">
    <property type="protein sequence ID" value="GII75806.1"/>
    <property type="molecule type" value="Genomic_DNA"/>
</dbReference>
<dbReference type="Proteomes" id="UP000655287">
    <property type="component" value="Unassembled WGS sequence"/>
</dbReference>
<accession>A0A919UW96</accession>
<sequence length="144" mass="15807">MLSPRLAKSIGVSLIGAVLAIGLATPAAAAASTAYNVKEIYLELPRAENPEVCWNKEIKLASGTYKWGLVEYDVPQTTHPTVDVYLAAGTYKWTYCIDPVVSYNKLTSTLQSTSKPNLPVAKIEAYHAYFEGWWTIGSYLDPAF</sequence>
<name>A0A919UW96_9ACTN</name>
<evidence type="ECO:0000313" key="3">
    <source>
        <dbReference type="Proteomes" id="UP000655287"/>
    </source>
</evidence>
<comment type="caution">
    <text evidence="2">The sequence shown here is derived from an EMBL/GenBank/DDBJ whole genome shotgun (WGS) entry which is preliminary data.</text>
</comment>
<feature type="signal peptide" evidence="1">
    <location>
        <begin position="1"/>
        <end position="29"/>
    </location>
</feature>
<proteinExistence type="predicted"/>
<organism evidence="2 3">
    <name type="scientific">Sphaerisporangium rufum</name>
    <dbReference type="NCBI Taxonomy" id="1381558"/>
    <lineage>
        <taxon>Bacteria</taxon>
        <taxon>Bacillati</taxon>
        <taxon>Actinomycetota</taxon>
        <taxon>Actinomycetes</taxon>
        <taxon>Streptosporangiales</taxon>
        <taxon>Streptosporangiaceae</taxon>
        <taxon>Sphaerisporangium</taxon>
    </lineage>
</organism>
<feature type="chain" id="PRO_5037548746" evidence="1">
    <location>
        <begin position="30"/>
        <end position="144"/>
    </location>
</feature>
<dbReference type="AlphaFoldDB" id="A0A919UW96"/>